<keyword evidence="9" id="KW-0479">Metal-binding</keyword>
<keyword evidence="5" id="KW-0472">Membrane</keyword>
<protein>
    <recommendedName>
        <fullName evidence="11">CFEM domain-containing protein</fullName>
    </recommendedName>
</protein>
<dbReference type="InterPro" id="IPR008427">
    <property type="entry name" value="Extracellular_membr_CFEM_dom"/>
</dbReference>
<evidence type="ECO:0000256" key="10">
    <source>
        <dbReference type="SAM" id="SignalP"/>
    </source>
</evidence>
<proteinExistence type="inferred from homology"/>
<feature type="chain" id="PRO_5001990133" description="CFEM domain-containing protein" evidence="10">
    <location>
        <begin position="22"/>
        <end position="162"/>
    </location>
</feature>
<dbReference type="HOGENOM" id="CLU_063084_4_3_1"/>
<keyword evidence="5" id="KW-0325">Glycoprotein</keyword>
<evidence type="ECO:0000256" key="7">
    <source>
        <dbReference type="ARBA" id="ARBA00023157"/>
    </source>
</evidence>
<reference evidence="12 13" key="1">
    <citation type="journal article" date="2015" name="Genome Announc.">
        <title>Draft Genome Sequence and Gene Annotation of the Entomopathogenic Fungus Verticillium hemipterigenum.</title>
        <authorList>
            <person name="Horn F."/>
            <person name="Habel A."/>
            <person name="Scharf D.H."/>
            <person name="Dworschak J."/>
            <person name="Brakhage A.A."/>
            <person name="Guthke R."/>
            <person name="Hertweck C."/>
            <person name="Linde J."/>
        </authorList>
    </citation>
    <scope>NUCLEOTIDE SEQUENCE [LARGE SCALE GENOMIC DNA]</scope>
</reference>
<sequence>MKTTTLSTALSAITLAPLTLAANSTPDPAAIAKAEGAAFKQAFDGMPKCAQFCIKNNTAQVGCNVTDLACQCSHLRPLIVEVAPCMIKEGCEMEQMMQVGSTVLTLCVDFYNKTHNGSLPPMSEILAAEAAASKKKTSAGSRVYAGGWVLVAGAVALAVSAL</sequence>
<feature type="binding site" description="axial binding residue" evidence="9">
    <location>
        <position position="67"/>
    </location>
    <ligand>
        <name>heme</name>
        <dbReference type="ChEBI" id="CHEBI:30413"/>
    </ligand>
    <ligandPart>
        <name>Fe</name>
        <dbReference type="ChEBI" id="CHEBI:18248"/>
    </ligandPart>
</feature>
<keyword evidence="5" id="KW-0336">GPI-anchor</keyword>
<dbReference type="Pfam" id="PF05730">
    <property type="entry name" value="CFEM"/>
    <property type="match status" value="1"/>
</dbReference>
<gene>
    <name evidence="12" type="ORF">VHEMI07341</name>
</gene>
<organism evidence="12 13">
    <name type="scientific">[Torrubiella] hemipterigena</name>
    <dbReference type="NCBI Taxonomy" id="1531966"/>
    <lineage>
        <taxon>Eukaryota</taxon>
        <taxon>Fungi</taxon>
        <taxon>Dikarya</taxon>
        <taxon>Ascomycota</taxon>
        <taxon>Pezizomycotina</taxon>
        <taxon>Sordariomycetes</taxon>
        <taxon>Hypocreomycetidae</taxon>
        <taxon>Hypocreales</taxon>
        <taxon>Clavicipitaceae</taxon>
        <taxon>Clavicipitaceae incertae sedis</taxon>
        <taxon>'Torrubiella' clade</taxon>
    </lineage>
</organism>
<evidence type="ECO:0000259" key="11">
    <source>
        <dbReference type="PROSITE" id="PS52012"/>
    </source>
</evidence>
<comment type="caution">
    <text evidence="9">Lacks conserved residue(s) required for the propagation of feature annotation.</text>
</comment>
<keyword evidence="6 10" id="KW-0732">Signal</keyword>
<keyword evidence="7 9" id="KW-1015">Disulfide bond</keyword>
<accession>A0A0A1TL66</accession>
<keyword evidence="9" id="KW-0408">Iron</keyword>
<comment type="subcellular location">
    <subcellularLocation>
        <location evidence="1">Membrane</location>
        <topology evidence="1">Lipid-anchor</topology>
        <topology evidence="1">GPI-anchor</topology>
    </subcellularLocation>
    <subcellularLocation>
        <location evidence="2">Secreted</location>
    </subcellularLocation>
</comment>
<evidence type="ECO:0000313" key="13">
    <source>
        <dbReference type="Proteomes" id="UP000039046"/>
    </source>
</evidence>
<feature type="domain" description="CFEM" evidence="11">
    <location>
        <begin position="21"/>
        <end position="134"/>
    </location>
</feature>
<evidence type="ECO:0000256" key="3">
    <source>
        <dbReference type="ARBA" id="ARBA00010031"/>
    </source>
</evidence>
<evidence type="ECO:0000256" key="4">
    <source>
        <dbReference type="ARBA" id="ARBA00022525"/>
    </source>
</evidence>
<feature type="signal peptide" evidence="10">
    <location>
        <begin position="1"/>
        <end position="21"/>
    </location>
</feature>
<keyword evidence="13" id="KW-1185">Reference proteome</keyword>
<evidence type="ECO:0000256" key="2">
    <source>
        <dbReference type="ARBA" id="ARBA00004613"/>
    </source>
</evidence>
<evidence type="ECO:0000256" key="5">
    <source>
        <dbReference type="ARBA" id="ARBA00022622"/>
    </source>
</evidence>
<evidence type="ECO:0000256" key="8">
    <source>
        <dbReference type="ARBA" id="ARBA00023288"/>
    </source>
</evidence>
<keyword evidence="4" id="KW-0964">Secreted</keyword>
<keyword evidence="8" id="KW-0449">Lipoprotein</keyword>
<evidence type="ECO:0000313" key="12">
    <source>
        <dbReference type="EMBL" id="CEJ91640.1"/>
    </source>
</evidence>
<name>A0A0A1TL66_9HYPO</name>
<dbReference type="PROSITE" id="PS52012">
    <property type="entry name" value="CFEM"/>
    <property type="match status" value="1"/>
</dbReference>
<dbReference type="Proteomes" id="UP000039046">
    <property type="component" value="Unassembled WGS sequence"/>
</dbReference>
<comment type="similarity">
    <text evidence="3">Belongs to the RBT5 family.</text>
</comment>
<dbReference type="STRING" id="1531966.A0A0A1TL66"/>
<evidence type="ECO:0000256" key="6">
    <source>
        <dbReference type="ARBA" id="ARBA00022729"/>
    </source>
</evidence>
<evidence type="ECO:0000256" key="1">
    <source>
        <dbReference type="ARBA" id="ARBA00004589"/>
    </source>
</evidence>
<dbReference type="GO" id="GO:0005576">
    <property type="term" value="C:extracellular region"/>
    <property type="evidence" value="ECO:0007669"/>
    <property type="project" value="UniProtKB-SubCell"/>
</dbReference>
<dbReference type="AlphaFoldDB" id="A0A0A1TL66"/>
<feature type="disulfide bond" evidence="9">
    <location>
        <begin position="63"/>
        <end position="70"/>
    </location>
</feature>
<dbReference type="EMBL" id="CDHN01000004">
    <property type="protein sequence ID" value="CEJ91640.1"/>
    <property type="molecule type" value="Genomic_DNA"/>
</dbReference>
<dbReference type="GO" id="GO:0098552">
    <property type="term" value="C:side of membrane"/>
    <property type="evidence" value="ECO:0007669"/>
    <property type="project" value="UniProtKB-KW"/>
</dbReference>
<evidence type="ECO:0000256" key="9">
    <source>
        <dbReference type="PROSITE-ProRule" id="PRU01356"/>
    </source>
</evidence>
<dbReference type="OrthoDB" id="3767534at2759"/>
<dbReference type="GO" id="GO:0046872">
    <property type="term" value="F:metal ion binding"/>
    <property type="evidence" value="ECO:0007669"/>
    <property type="project" value="UniProtKB-UniRule"/>
</dbReference>
<keyword evidence="9" id="KW-0349">Heme</keyword>